<protein>
    <submittedName>
        <fullName evidence="2">Uncharacterized protein</fullName>
    </submittedName>
</protein>
<dbReference type="Proteomes" id="UP000245910">
    <property type="component" value="Chromosome I"/>
</dbReference>
<dbReference type="AlphaFoldDB" id="A0A2L2TGY2"/>
<dbReference type="EMBL" id="LN649229">
    <property type="protein sequence ID" value="CEI64671.1"/>
    <property type="molecule type" value="Genomic_DNA"/>
</dbReference>
<proteinExistence type="predicted"/>
<evidence type="ECO:0000313" key="3">
    <source>
        <dbReference type="Proteomes" id="UP000245910"/>
    </source>
</evidence>
<feature type="region of interest" description="Disordered" evidence="1">
    <location>
        <begin position="287"/>
        <end position="317"/>
    </location>
</feature>
<evidence type="ECO:0000313" key="2">
    <source>
        <dbReference type="EMBL" id="CEI64671.1"/>
    </source>
</evidence>
<reference evidence="3" key="1">
    <citation type="submission" date="2014-10" db="EMBL/GenBank/DDBJ databases">
        <authorList>
            <person name="King R."/>
        </authorList>
    </citation>
    <scope>NUCLEOTIDE SEQUENCE [LARGE SCALE GENOMIC DNA]</scope>
    <source>
        <strain evidence="3">A3/5</strain>
    </source>
</reference>
<feature type="compositionally biased region" description="Basic and acidic residues" evidence="1">
    <location>
        <begin position="308"/>
        <end position="317"/>
    </location>
</feature>
<name>A0A2L2TGY2_9HYPO</name>
<sequence length="317" mass="35855">MNGSVYGLFPSEEEMEFYYLGLPSRPTLIACILGCMNCPVFCPSFGPRWTNLQRTSDGLSDLLAVDVPKFLKRSELNLMSLMDFLELLEHPDYETREIIDLTDDRSRSPQDRRGHDGGQTLTRTVIASFTDVARGREPSIPIRAHCKLVTEGKQKLGEWLRRSSRATDHNLRVTICDFIFTATLTQSLSTGSQSHRSLANPAFATARPLKQASKLEYLKVNFTWKDRNGAGVAYDIISFTPDLEQEEIHDRATANYDHYELERVRSHNSAITVDCARRAIKVWAQRGTEDDPDIDVQEPQGLQTCSSARDRVEPAKK</sequence>
<organism evidence="2 3">
    <name type="scientific">Fusarium venenatum</name>
    <dbReference type="NCBI Taxonomy" id="56646"/>
    <lineage>
        <taxon>Eukaryota</taxon>
        <taxon>Fungi</taxon>
        <taxon>Dikarya</taxon>
        <taxon>Ascomycota</taxon>
        <taxon>Pezizomycotina</taxon>
        <taxon>Sordariomycetes</taxon>
        <taxon>Hypocreomycetidae</taxon>
        <taxon>Hypocreales</taxon>
        <taxon>Nectriaceae</taxon>
        <taxon>Fusarium</taxon>
    </lineage>
</organism>
<accession>A0A2L2TGY2</accession>
<feature type="region of interest" description="Disordered" evidence="1">
    <location>
        <begin position="99"/>
        <end position="119"/>
    </location>
</feature>
<evidence type="ECO:0000256" key="1">
    <source>
        <dbReference type="SAM" id="MobiDB-lite"/>
    </source>
</evidence>
<keyword evidence="3" id="KW-1185">Reference proteome</keyword>
<feature type="compositionally biased region" description="Basic and acidic residues" evidence="1">
    <location>
        <begin position="99"/>
        <end position="116"/>
    </location>
</feature>